<dbReference type="Pfam" id="PF00535">
    <property type="entry name" value="Glycos_transf_2"/>
    <property type="match status" value="1"/>
</dbReference>
<dbReference type="EMBL" id="JAIXNE010000001">
    <property type="protein sequence ID" value="MCA6074023.1"/>
    <property type="molecule type" value="Genomic_DNA"/>
</dbReference>
<dbReference type="SUPFAM" id="SSF53448">
    <property type="entry name" value="Nucleotide-diphospho-sugar transferases"/>
    <property type="match status" value="1"/>
</dbReference>
<sequence>MAEKPLVSVVCLCYNQASFVREAIYSVLDQTYDNVELVVVDDASTDDSRYAIRSTLSKLDHVRFMPLPSNVGNCQAFNTALPLLKGKYVIDLAADDMLLPDRIAKGVEDLESKGEEYGVNFTNVEIVDAEGHHLHHHYEVNKNGTARTKPPEGDLYATLVSRYVINPVSMMIRKSVLDDLGGYDETLSYEDFDFWVRSSRKFLYSYTDEVLVRKRKHSSNMSALQYAKGSPQLYDTYKVCEKIKAMNKSSAENKALKKRVYYEMKQCMKLREMKLFNKYSKFLLKG</sequence>
<dbReference type="GO" id="GO:0016757">
    <property type="term" value="F:glycosyltransferase activity"/>
    <property type="evidence" value="ECO:0007669"/>
    <property type="project" value="UniProtKB-KW"/>
</dbReference>
<accession>A0A9X1HKU4</accession>
<dbReference type="EC" id="2.4.-.-" evidence="2"/>
<dbReference type="PANTHER" id="PTHR43685">
    <property type="entry name" value="GLYCOSYLTRANSFERASE"/>
    <property type="match status" value="1"/>
</dbReference>
<dbReference type="InterPro" id="IPR001173">
    <property type="entry name" value="Glyco_trans_2-like"/>
</dbReference>
<protein>
    <submittedName>
        <fullName evidence="2">Glycosyltransferase</fullName>
        <ecNumber evidence="2">2.4.-.-</ecNumber>
    </submittedName>
</protein>
<gene>
    <name evidence="2" type="ORF">LDX50_04040</name>
</gene>
<dbReference type="InterPro" id="IPR029044">
    <property type="entry name" value="Nucleotide-diphossugar_trans"/>
</dbReference>
<organism evidence="2 3">
    <name type="scientific">Fulvivirga sedimenti</name>
    <dbReference type="NCBI Taxonomy" id="2879465"/>
    <lineage>
        <taxon>Bacteria</taxon>
        <taxon>Pseudomonadati</taxon>
        <taxon>Bacteroidota</taxon>
        <taxon>Cytophagia</taxon>
        <taxon>Cytophagales</taxon>
        <taxon>Fulvivirgaceae</taxon>
        <taxon>Fulvivirga</taxon>
    </lineage>
</organism>
<dbReference type="Proteomes" id="UP001139409">
    <property type="component" value="Unassembled WGS sequence"/>
</dbReference>
<proteinExistence type="predicted"/>
<dbReference type="RefSeq" id="WP_225697128.1">
    <property type="nucleotide sequence ID" value="NZ_JAIXNE010000001.1"/>
</dbReference>
<feature type="domain" description="Glycosyltransferase 2-like" evidence="1">
    <location>
        <begin position="8"/>
        <end position="176"/>
    </location>
</feature>
<comment type="caution">
    <text evidence="2">The sequence shown here is derived from an EMBL/GenBank/DDBJ whole genome shotgun (WGS) entry which is preliminary data.</text>
</comment>
<dbReference type="InterPro" id="IPR050834">
    <property type="entry name" value="Glycosyltransf_2"/>
</dbReference>
<keyword evidence="2" id="KW-0808">Transferase</keyword>
<keyword evidence="2" id="KW-0328">Glycosyltransferase</keyword>
<dbReference type="Gene3D" id="3.90.550.10">
    <property type="entry name" value="Spore Coat Polysaccharide Biosynthesis Protein SpsA, Chain A"/>
    <property type="match status" value="1"/>
</dbReference>
<keyword evidence="3" id="KW-1185">Reference proteome</keyword>
<reference evidence="2" key="1">
    <citation type="submission" date="2021-09" db="EMBL/GenBank/DDBJ databases">
        <title>Fulvivirga sp. isolated from coastal sediment.</title>
        <authorList>
            <person name="Yu H."/>
        </authorList>
    </citation>
    <scope>NUCLEOTIDE SEQUENCE</scope>
    <source>
        <strain evidence="2">1062</strain>
    </source>
</reference>
<evidence type="ECO:0000313" key="2">
    <source>
        <dbReference type="EMBL" id="MCA6074023.1"/>
    </source>
</evidence>
<evidence type="ECO:0000259" key="1">
    <source>
        <dbReference type="Pfam" id="PF00535"/>
    </source>
</evidence>
<dbReference type="PANTHER" id="PTHR43685:SF11">
    <property type="entry name" value="GLYCOSYLTRANSFERASE TAGX-RELATED"/>
    <property type="match status" value="1"/>
</dbReference>
<evidence type="ECO:0000313" key="3">
    <source>
        <dbReference type="Proteomes" id="UP001139409"/>
    </source>
</evidence>
<name>A0A9X1HKU4_9BACT</name>
<dbReference type="AlphaFoldDB" id="A0A9X1HKU4"/>